<dbReference type="EMBL" id="KN823725">
    <property type="protein sequence ID" value="KIO15980.1"/>
    <property type="molecule type" value="Genomic_DNA"/>
</dbReference>
<dbReference type="Proteomes" id="UP000054248">
    <property type="component" value="Unassembled WGS sequence"/>
</dbReference>
<evidence type="ECO:0000256" key="1">
    <source>
        <dbReference type="SAM" id="MobiDB-lite"/>
    </source>
</evidence>
<accession>A0A0C3PNI3</accession>
<dbReference type="HOGENOM" id="CLU_2672937_0_0_1"/>
<protein>
    <submittedName>
        <fullName evidence="2">Uncharacterized protein</fullName>
    </submittedName>
</protein>
<dbReference type="AlphaFoldDB" id="A0A0C3PNI3"/>
<evidence type="ECO:0000313" key="3">
    <source>
        <dbReference type="Proteomes" id="UP000054248"/>
    </source>
</evidence>
<organism evidence="2 3">
    <name type="scientific">Tulasnella calospora MUT 4182</name>
    <dbReference type="NCBI Taxonomy" id="1051891"/>
    <lineage>
        <taxon>Eukaryota</taxon>
        <taxon>Fungi</taxon>
        <taxon>Dikarya</taxon>
        <taxon>Basidiomycota</taxon>
        <taxon>Agaricomycotina</taxon>
        <taxon>Agaricomycetes</taxon>
        <taxon>Cantharellales</taxon>
        <taxon>Tulasnellaceae</taxon>
        <taxon>Tulasnella</taxon>
    </lineage>
</organism>
<feature type="region of interest" description="Disordered" evidence="1">
    <location>
        <begin position="47"/>
        <end position="75"/>
    </location>
</feature>
<gene>
    <name evidence="2" type="ORF">M407DRAFT_197738</name>
</gene>
<name>A0A0C3PNI3_9AGAM</name>
<keyword evidence="3" id="KW-1185">Reference proteome</keyword>
<reference evidence="2 3" key="1">
    <citation type="submission" date="2014-04" db="EMBL/GenBank/DDBJ databases">
        <authorList>
            <consortium name="DOE Joint Genome Institute"/>
            <person name="Kuo A."/>
            <person name="Girlanda M."/>
            <person name="Perotto S."/>
            <person name="Kohler A."/>
            <person name="Nagy L.G."/>
            <person name="Floudas D."/>
            <person name="Copeland A."/>
            <person name="Barry K.W."/>
            <person name="Cichocki N."/>
            <person name="Veneault-Fourrey C."/>
            <person name="LaButti K."/>
            <person name="Lindquist E.A."/>
            <person name="Lipzen A."/>
            <person name="Lundell T."/>
            <person name="Morin E."/>
            <person name="Murat C."/>
            <person name="Sun H."/>
            <person name="Tunlid A."/>
            <person name="Henrissat B."/>
            <person name="Grigoriev I.V."/>
            <person name="Hibbett D.S."/>
            <person name="Martin F."/>
            <person name="Nordberg H.P."/>
            <person name="Cantor M.N."/>
            <person name="Hua S.X."/>
        </authorList>
    </citation>
    <scope>NUCLEOTIDE SEQUENCE [LARGE SCALE GENOMIC DNA]</scope>
    <source>
        <strain evidence="2 3">MUT 4182</strain>
    </source>
</reference>
<proteinExistence type="predicted"/>
<sequence>MRELRGADKTHIIMQRNCRCLTLVHRPRCLRGLGNCWWHPPSQHHRLRGQAVEDKKTGTDTSKDDRTLGKLKPEV</sequence>
<feature type="compositionally biased region" description="Basic and acidic residues" evidence="1">
    <location>
        <begin position="51"/>
        <end position="75"/>
    </location>
</feature>
<reference evidence="3" key="2">
    <citation type="submission" date="2015-01" db="EMBL/GenBank/DDBJ databases">
        <title>Evolutionary Origins and Diversification of the Mycorrhizal Mutualists.</title>
        <authorList>
            <consortium name="DOE Joint Genome Institute"/>
            <consortium name="Mycorrhizal Genomics Consortium"/>
            <person name="Kohler A."/>
            <person name="Kuo A."/>
            <person name="Nagy L.G."/>
            <person name="Floudas D."/>
            <person name="Copeland A."/>
            <person name="Barry K.W."/>
            <person name="Cichocki N."/>
            <person name="Veneault-Fourrey C."/>
            <person name="LaButti K."/>
            <person name="Lindquist E.A."/>
            <person name="Lipzen A."/>
            <person name="Lundell T."/>
            <person name="Morin E."/>
            <person name="Murat C."/>
            <person name="Riley R."/>
            <person name="Ohm R."/>
            <person name="Sun H."/>
            <person name="Tunlid A."/>
            <person name="Henrissat B."/>
            <person name="Grigoriev I.V."/>
            <person name="Hibbett D.S."/>
            <person name="Martin F."/>
        </authorList>
    </citation>
    <scope>NUCLEOTIDE SEQUENCE [LARGE SCALE GENOMIC DNA]</scope>
    <source>
        <strain evidence="3">MUT 4182</strain>
    </source>
</reference>
<evidence type="ECO:0000313" key="2">
    <source>
        <dbReference type="EMBL" id="KIO15980.1"/>
    </source>
</evidence>